<dbReference type="GO" id="GO:0008234">
    <property type="term" value="F:cysteine-type peptidase activity"/>
    <property type="evidence" value="ECO:0007669"/>
    <property type="project" value="UniProtKB-KW"/>
</dbReference>
<evidence type="ECO:0000256" key="4">
    <source>
        <dbReference type="ARBA" id="ARBA00022807"/>
    </source>
</evidence>
<gene>
    <name evidence="6" type="ORF">EZH22_04950</name>
</gene>
<dbReference type="GO" id="GO:0006508">
    <property type="term" value="P:proteolysis"/>
    <property type="evidence" value="ECO:0007669"/>
    <property type="project" value="UniProtKB-KW"/>
</dbReference>
<evidence type="ECO:0000256" key="1">
    <source>
        <dbReference type="ARBA" id="ARBA00007074"/>
    </source>
</evidence>
<organism evidence="6 7">
    <name type="scientific">Xanthobacter dioxanivorans</name>
    <dbReference type="NCBI Taxonomy" id="2528964"/>
    <lineage>
        <taxon>Bacteria</taxon>
        <taxon>Pseudomonadati</taxon>
        <taxon>Pseudomonadota</taxon>
        <taxon>Alphaproteobacteria</taxon>
        <taxon>Hyphomicrobiales</taxon>
        <taxon>Xanthobacteraceae</taxon>
        <taxon>Xanthobacter</taxon>
    </lineage>
</organism>
<dbReference type="RefSeq" id="WP_203194650.1">
    <property type="nucleotide sequence ID" value="NZ_CP063362.1"/>
</dbReference>
<dbReference type="Pfam" id="PF18348">
    <property type="entry name" value="SH3_16"/>
    <property type="match status" value="1"/>
</dbReference>
<evidence type="ECO:0000256" key="3">
    <source>
        <dbReference type="ARBA" id="ARBA00022801"/>
    </source>
</evidence>
<name>A0A974PQ81_9HYPH</name>
<dbReference type="Gene3D" id="3.90.1720.10">
    <property type="entry name" value="endopeptidase domain like (from Nostoc punctiforme)"/>
    <property type="match status" value="1"/>
</dbReference>
<evidence type="ECO:0000313" key="6">
    <source>
        <dbReference type="EMBL" id="QRG07737.1"/>
    </source>
</evidence>
<evidence type="ECO:0000313" key="7">
    <source>
        <dbReference type="Proteomes" id="UP000596427"/>
    </source>
</evidence>
<dbReference type="InterPro" id="IPR041382">
    <property type="entry name" value="SH3_16"/>
</dbReference>
<evidence type="ECO:0000256" key="2">
    <source>
        <dbReference type="ARBA" id="ARBA00022670"/>
    </source>
</evidence>
<protein>
    <submittedName>
        <fullName evidence="6">C40 family peptidase</fullName>
    </submittedName>
</protein>
<dbReference type="InterPro" id="IPR038765">
    <property type="entry name" value="Papain-like_cys_pep_sf"/>
</dbReference>
<dbReference type="KEGG" id="xdi:EZH22_04950"/>
<proteinExistence type="inferred from homology"/>
<keyword evidence="7" id="KW-1185">Reference proteome</keyword>
<dbReference type="PANTHER" id="PTHR47359">
    <property type="entry name" value="PEPTIDOGLYCAN DL-ENDOPEPTIDASE CWLO"/>
    <property type="match status" value="1"/>
</dbReference>
<evidence type="ECO:0000259" key="5">
    <source>
        <dbReference type="PROSITE" id="PS51935"/>
    </source>
</evidence>
<keyword evidence="2" id="KW-0645">Protease</keyword>
<accession>A0A974PQ81</accession>
<dbReference type="SUPFAM" id="SSF54001">
    <property type="entry name" value="Cysteine proteinases"/>
    <property type="match status" value="1"/>
</dbReference>
<sequence>MPVSSSAAATGLDPRLTPARPDLAAAELEGIVSAPRYVAGEARRIAVPAAPLRRRRAGDAPLETEALFGETARVFETDGEGWSWVQLDADHYVGYLPSDALAPLAATPTHKVVALRTFVFPGPDIKLPPREALVMGSRVAVREVRGAFAVTPDGFLPLVHLAPIDARENDFVAVAARFLGVPYLWGGRSSLGIDCSGLVQSALAAAGIAAPRDSDMQEAALGEEVPLGGPVRRGDLFFWPGHVAIAETEETLLHANAFHMAVARESRAGAVARIGDAGLALRRIRRLAPAP</sequence>
<feature type="domain" description="NlpC/P60" evidence="5">
    <location>
        <begin position="165"/>
        <end position="288"/>
    </location>
</feature>
<dbReference type="InterPro" id="IPR000064">
    <property type="entry name" value="NLP_P60_dom"/>
</dbReference>
<dbReference type="Pfam" id="PF00877">
    <property type="entry name" value="NLPC_P60"/>
    <property type="match status" value="1"/>
</dbReference>
<comment type="similarity">
    <text evidence="1">Belongs to the peptidase C40 family.</text>
</comment>
<reference evidence="6 7" key="1">
    <citation type="submission" date="2020-10" db="EMBL/GenBank/DDBJ databases">
        <title>Degradation of 1,4-Dioxane by Xanthobacter sp. YN2, via a Novel Group-2 Soluble Di-Iron Monooxygenase.</title>
        <authorList>
            <person name="Ma F."/>
            <person name="Wang Y."/>
            <person name="Yang J."/>
            <person name="Guo H."/>
            <person name="Su D."/>
            <person name="Yu L."/>
        </authorList>
    </citation>
    <scope>NUCLEOTIDE SEQUENCE [LARGE SCALE GENOMIC DNA]</scope>
    <source>
        <strain evidence="6 7">YN2</strain>
    </source>
</reference>
<keyword evidence="3" id="KW-0378">Hydrolase</keyword>
<dbReference type="InterPro" id="IPR051794">
    <property type="entry name" value="PG_Endopeptidase_C40"/>
</dbReference>
<dbReference type="Proteomes" id="UP000596427">
    <property type="component" value="Chromosome"/>
</dbReference>
<keyword evidence="4" id="KW-0788">Thiol protease</keyword>
<dbReference type="PANTHER" id="PTHR47359:SF3">
    <property type="entry name" value="NLP_P60 DOMAIN-CONTAINING PROTEIN-RELATED"/>
    <property type="match status" value="1"/>
</dbReference>
<dbReference type="AlphaFoldDB" id="A0A974PQ81"/>
<dbReference type="PROSITE" id="PS51935">
    <property type="entry name" value="NLPC_P60"/>
    <property type="match status" value="1"/>
</dbReference>
<dbReference type="EMBL" id="CP063362">
    <property type="protein sequence ID" value="QRG07737.1"/>
    <property type="molecule type" value="Genomic_DNA"/>
</dbReference>